<dbReference type="GO" id="GO:0000160">
    <property type="term" value="P:phosphorelay signal transduction system"/>
    <property type="evidence" value="ECO:0007669"/>
    <property type="project" value="InterPro"/>
</dbReference>
<name>A0A6F8YD02_9ACTN</name>
<dbReference type="GO" id="GO:0006355">
    <property type="term" value="P:regulation of DNA-templated transcription"/>
    <property type="evidence" value="ECO:0007669"/>
    <property type="project" value="InterPro"/>
</dbReference>
<dbReference type="InterPro" id="IPR016032">
    <property type="entry name" value="Sig_transdc_resp-reg_C-effctor"/>
</dbReference>
<evidence type="ECO:0000259" key="4">
    <source>
        <dbReference type="PROSITE" id="PS50043"/>
    </source>
</evidence>
<gene>
    <name evidence="6" type="ORF">Psuf_013270</name>
</gene>
<evidence type="ECO:0000313" key="6">
    <source>
        <dbReference type="EMBL" id="BCB84014.1"/>
    </source>
</evidence>
<keyword evidence="7" id="KW-1185">Reference proteome</keyword>
<dbReference type="InterPro" id="IPR011006">
    <property type="entry name" value="CheY-like_superfamily"/>
</dbReference>
<keyword evidence="2 6" id="KW-0238">DNA-binding</keyword>
<dbReference type="SMART" id="SM00448">
    <property type="entry name" value="REC"/>
    <property type="match status" value="1"/>
</dbReference>
<dbReference type="CDD" id="cd06170">
    <property type="entry name" value="LuxR_C_like"/>
    <property type="match status" value="1"/>
</dbReference>
<dbReference type="PROSITE" id="PS50043">
    <property type="entry name" value="HTH_LUXR_2"/>
    <property type="match status" value="1"/>
</dbReference>
<dbReference type="AlphaFoldDB" id="A0A6F8YD02"/>
<dbReference type="InterPro" id="IPR039420">
    <property type="entry name" value="WalR-like"/>
</dbReference>
<organism evidence="6 7">
    <name type="scientific">Phytohabitans suffuscus</name>
    <dbReference type="NCBI Taxonomy" id="624315"/>
    <lineage>
        <taxon>Bacteria</taxon>
        <taxon>Bacillati</taxon>
        <taxon>Actinomycetota</taxon>
        <taxon>Actinomycetes</taxon>
        <taxon>Micromonosporales</taxon>
        <taxon>Micromonosporaceae</taxon>
    </lineage>
</organism>
<feature type="domain" description="Response regulatory" evidence="5">
    <location>
        <begin position="6"/>
        <end position="122"/>
    </location>
</feature>
<dbReference type="InterPro" id="IPR058245">
    <property type="entry name" value="NreC/VraR/RcsB-like_REC"/>
</dbReference>
<dbReference type="InterPro" id="IPR001789">
    <property type="entry name" value="Sig_transdc_resp-reg_receiver"/>
</dbReference>
<reference evidence="6 7" key="1">
    <citation type="submission" date="2020-03" db="EMBL/GenBank/DDBJ databases">
        <title>Whole genome shotgun sequence of Phytohabitans suffuscus NBRC 105367.</title>
        <authorList>
            <person name="Komaki H."/>
            <person name="Tamura T."/>
        </authorList>
    </citation>
    <scope>NUCLEOTIDE SEQUENCE [LARGE SCALE GENOMIC DNA]</scope>
    <source>
        <strain evidence="6 7">NBRC 105367</strain>
    </source>
</reference>
<feature type="modified residue" description="4-aspartylphosphate" evidence="3">
    <location>
        <position position="57"/>
    </location>
</feature>
<evidence type="ECO:0000313" key="7">
    <source>
        <dbReference type="Proteomes" id="UP000503011"/>
    </source>
</evidence>
<reference evidence="6 7" key="2">
    <citation type="submission" date="2020-03" db="EMBL/GenBank/DDBJ databases">
        <authorList>
            <person name="Ichikawa N."/>
            <person name="Kimura A."/>
            <person name="Kitahashi Y."/>
            <person name="Uohara A."/>
        </authorList>
    </citation>
    <scope>NUCLEOTIDE SEQUENCE [LARGE SCALE GENOMIC DNA]</scope>
    <source>
        <strain evidence="6 7">NBRC 105367</strain>
    </source>
</reference>
<keyword evidence="1 3" id="KW-0597">Phosphoprotein</keyword>
<dbReference type="PRINTS" id="PR00038">
    <property type="entry name" value="HTHLUXR"/>
</dbReference>
<evidence type="ECO:0000259" key="5">
    <source>
        <dbReference type="PROSITE" id="PS50110"/>
    </source>
</evidence>
<dbReference type="GO" id="GO:0003677">
    <property type="term" value="F:DNA binding"/>
    <property type="evidence" value="ECO:0007669"/>
    <property type="project" value="UniProtKB-KW"/>
</dbReference>
<dbReference type="CDD" id="cd17535">
    <property type="entry name" value="REC_NarL-like"/>
    <property type="match status" value="1"/>
</dbReference>
<feature type="domain" description="HTH luxR-type" evidence="4">
    <location>
        <begin position="147"/>
        <end position="212"/>
    </location>
</feature>
<dbReference type="SUPFAM" id="SSF52172">
    <property type="entry name" value="CheY-like"/>
    <property type="match status" value="1"/>
</dbReference>
<dbReference type="Proteomes" id="UP000503011">
    <property type="component" value="Chromosome"/>
</dbReference>
<evidence type="ECO:0000256" key="1">
    <source>
        <dbReference type="ARBA" id="ARBA00022553"/>
    </source>
</evidence>
<dbReference type="Gene3D" id="3.40.50.2300">
    <property type="match status" value="1"/>
</dbReference>
<dbReference type="SUPFAM" id="SSF46894">
    <property type="entry name" value="C-terminal effector domain of the bipartite response regulators"/>
    <property type="match status" value="1"/>
</dbReference>
<protein>
    <submittedName>
        <fullName evidence="6">DNA-binding response regulator</fullName>
    </submittedName>
</protein>
<dbReference type="KEGG" id="psuu:Psuf_013270"/>
<dbReference type="Pfam" id="PF00196">
    <property type="entry name" value="GerE"/>
    <property type="match status" value="1"/>
</dbReference>
<dbReference type="RefSeq" id="WP_173154993.1">
    <property type="nucleotide sequence ID" value="NZ_AP022871.1"/>
</dbReference>
<proteinExistence type="predicted"/>
<dbReference type="Pfam" id="PF00072">
    <property type="entry name" value="Response_reg"/>
    <property type="match status" value="1"/>
</dbReference>
<dbReference type="EMBL" id="AP022871">
    <property type="protein sequence ID" value="BCB84014.1"/>
    <property type="molecule type" value="Genomic_DNA"/>
</dbReference>
<dbReference type="PROSITE" id="PS50110">
    <property type="entry name" value="RESPONSE_REGULATORY"/>
    <property type="match status" value="1"/>
</dbReference>
<evidence type="ECO:0000256" key="2">
    <source>
        <dbReference type="ARBA" id="ARBA00023125"/>
    </source>
</evidence>
<dbReference type="SMART" id="SM00421">
    <property type="entry name" value="HTH_LUXR"/>
    <property type="match status" value="1"/>
</dbReference>
<accession>A0A6F8YD02</accession>
<dbReference type="PANTHER" id="PTHR43214">
    <property type="entry name" value="TWO-COMPONENT RESPONSE REGULATOR"/>
    <property type="match status" value="1"/>
</dbReference>
<sequence>MLPRCRVLIVDDHPVVRRGLRAMLEDEDWVDTVTEASTVEQAVRAAVSHKAQVVAMDINLPDGDGIEATRRIVSLCPGVKVLIVTLYDDKDKVARALKAGARGYVLKDTEPDTIVDALRTVADGGVVLGPKVGPEVLTTLQGTPTQLPPPFDKLTPQERKILAGLVRGSTNAEIGRTLGLNEKTVRNYLTGVFEKLGVDSRVQAALRARDAGIEG</sequence>
<evidence type="ECO:0000256" key="3">
    <source>
        <dbReference type="PROSITE-ProRule" id="PRU00169"/>
    </source>
</evidence>
<dbReference type="InterPro" id="IPR000792">
    <property type="entry name" value="Tscrpt_reg_LuxR_C"/>
</dbReference>